<dbReference type="Proteomes" id="UP000094296">
    <property type="component" value="Unassembled WGS sequence"/>
</dbReference>
<organism evidence="3 4">
    <name type="scientific">Desulfuribacillus alkaliarsenatis</name>
    <dbReference type="NCBI Taxonomy" id="766136"/>
    <lineage>
        <taxon>Bacteria</taxon>
        <taxon>Bacillati</taxon>
        <taxon>Bacillota</taxon>
        <taxon>Desulfuribacillia</taxon>
        <taxon>Desulfuribacillales</taxon>
        <taxon>Desulfuribacillaceae</taxon>
        <taxon>Desulfuribacillus</taxon>
    </lineage>
</organism>
<dbReference type="PROSITE" id="PS51704">
    <property type="entry name" value="GP_PDE"/>
    <property type="match status" value="1"/>
</dbReference>
<dbReference type="RefSeq" id="WP_069642772.1">
    <property type="nucleotide sequence ID" value="NZ_MIJE01000011.1"/>
</dbReference>
<dbReference type="GO" id="GO:0006629">
    <property type="term" value="P:lipid metabolic process"/>
    <property type="evidence" value="ECO:0007669"/>
    <property type="project" value="InterPro"/>
</dbReference>
<feature type="transmembrane region" description="Helical" evidence="1">
    <location>
        <begin position="326"/>
        <end position="345"/>
    </location>
</feature>
<dbReference type="OrthoDB" id="384721at2"/>
<evidence type="ECO:0000313" key="4">
    <source>
        <dbReference type="Proteomes" id="UP000094296"/>
    </source>
</evidence>
<keyword evidence="4" id="KW-1185">Reference proteome</keyword>
<evidence type="ECO:0000259" key="2">
    <source>
        <dbReference type="PROSITE" id="PS51704"/>
    </source>
</evidence>
<dbReference type="AlphaFoldDB" id="A0A1E5G319"/>
<accession>A0A1E5G319</accession>
<dbReference type="InterPro" id="IPR018476">
    <property type="entry name" value="GlyceroP-diester-Pdiesterase_M"/>
</dbReference>
<gene>
    <name evidence="3" type="ORF">BHF68_03965</name>
</gene>
<sequence>MLSLLASSYKDFKYTYKKYIVFEFIYLLLTSFLFVPLIAYIFNRALIAMGSSSLLNSDVFKIVLSIEGVIGLLVIGLIAVTVIFIEFGVLIVIANQQYLKKSVSIIEAVITTVKYIPKILRISVLQLILFLVILIPFIDLSLSPTLMEGIEMPAFLMDQIVDSYLLLSLYVVGFILIIYFFIRWLFTLHFIIIENKSTVDAIKASHKLTRSNKTRILFALLALNVIISALGILLIAVLSFAPSLIGVIDRNYFIENYLITLSSFLTFILALLLTPINIIVITRLFYQAKTINQAPMIYSSVQTYESTRLANMEERMFRFFGKRKQLLIFIVIFNLVGTFVLNYHVSSDVINLGRSVEIAAHRGDPINAPENSISSIRAALDQDVDFVEIDVQITRDGVVVLHHDYTLTRVAGVPYRVADLTYEQLTRLEVGSWFSQEFSGEKIPTLEEAILEVKGKAKLIVDVKPYGPNRALAEGIVEQIERHNMVGEAYVQSFQYEVLQHVRSLNQDIIVGQIMFFAIGNLSALDVDYYAIEQSMLSNQFVKNARRDGRDIWVWTVNHEQDIKEVLRYDIDGIITDYPERVRALIEPNI</sequence>
<name>A0A1E5G319_9FIRM</name>
<dbReference type="STRING" id="766136.BHF68_03965"/>
<dbReference type="EMBL" id="MIJE01000011">
    <property type="protein sequence ID" value="OEF97374.1"/>
    <property type="molecule type" value="Genomic_DNA"/>
</dbReference>
<dbReference type="Gene3D" id="3.20.20.190">
    <property type="entry name" value="Phosphatidylinositol (PI) phosphodiesterase"/>
    <property type="match status" value="1"/>
</dbReference>
<dbReference type="Pfam" id="PF03009">
    <property type="entry name" value="GDPD"/>
    <property type="match status" value="1"/>
</dbReference>
<dbReference type="SUPFAM" id="SSF51695">
    <property type="entry name" value="PLC-like phosphodiesterases"/>
    <property type="match status" value="1"/>
</dbReference>
<feature type="transmembrane region" description="Helical" evidence="1">
    <location>
        <begin position="216"/>
        <end position="241"/>
    </location>
</feature>
<feature type="transmembrane region" description="Helical" evidence="1">
    <location>
        <begin position="163"/>
        <end position="186"/>
    </location>
</feature>
<feature type="transmembrane region" description="Helical" evidence="1">
    <location>
        <begin position="124"/>
        <end position="143"/>
    </location>
</feature>
<keyword evidence="1" id="KW-1133">Transmembrane helix</keyword>
<feature type="domain" description="GP-PDE" evidence="2">
    <location>
        <begin position="356"/>
        <end position="586"/>
    </location>
</feature>
<dbReference type="Pfam" id="PF10110">
    <property type="entry name" value="GPDPase_memb"/>
    <property type="match status" value="1"/>
</dbReference>
<keyword evidence="1" id="KW-0472">Membrane</keyword>
<comment type="caution">
    <text evidence="3">The sequence shown here is derived from an EMBL/GenBank/DDBJ whole genome shotgun (WGS) entry which is preliminary data.</text>
</comment>
<protein>
    <submittedName>
        <fullName evidence="3">Glycerophosphodiester phosphodiesterase</fullName>
    </submittedName>
</protein>
<dbReference type="PANTHER" id="PTHR46211:SF8">
    <property type="entry name" value="PHOSPHODIESTERASE"/>
    <property type="match status" value="1"/>
</dbReference>
<reference evidence="3 4" key="1">
    <citation type="submission" date="2016-09" db="EMBL/GenBank/DDBJ databases">
        <title>Draft genome sequence for the type strain of Desulfuribacillus alkaliarsenatis AHT28, an obligately anaerobic, sulfidogenic bacterium isolated from Russian soda lake sediments.</title>
        <authorList>
            <person name="Abin C.A."/>
            <person name="Hollibaugh J.T."/>
        </authorList>
    </citation>
    <scope>NUCLEOTIDE SEQUENCE [LARGE SCALE GENOMIC DNA]</scope>
    <source>
        <strain evidence="3 4">AHT28</strain>
    </source>
</reference>
<feature type="transmembrane region" description="Helical" evidence="1">
    <location>
        <begin position="261"/>
        <end position="286"/>
    </location>
</feature>
<evidence type="ECO:0000256" key="1">
    <source>
        <dbReference type="SAM" id="Phobius"/>
    </source>
</evidence>
<proteinExistence type="predicted"/>
<dbReference type="GO" id="GO:0008081">
    <property type="term" value="F:phosphoric diester hydrolase activity"/>
    <property type="evidence" value="ECO:0007669"/>
    <property type="project" value="InterPro"/>
</dbReference>
<feature type="transmembrane region" description="Helical" evidence="1">
    <location>
        <begin position="62"/>
        <end position="93"/>
    </location>
</feature>
<feature type="transmembrane region" description="Helical" evidence="1">
    <location>
        <begin position="20"/>
        <end position="42"/>
    </location>
</feature>
<evidence type="ECO:0000313" key="3">
    <source>
        <dbReference type="EMBL" id="OEF97374.1"/>
    </source>
</evidence>
<dbReference type="PANTHER" id="PTHR46211">
    <property type="entry name" value="GLYCEROPHOSPHORYL DIESTER PHOSPHODIESTERASE"/>
    <property type="match status" value="1"/>
</dbReference>
<dbReference type="InterPro" id="IPR030395">
    <property type="entry name" value="GP_PDE_dom"/>
</dbReference>
<keyword evidence="1" id="KW-0812">Transmembrane</keyword>
<dbReference type="InterPro" id="IPR017946">
    <property type="entry name" value="PLC-like_Pdiesterase_TIM-brl"/>
</dbReference>